<keyword evidence="2" id="KW-0378">Hydrolase</keyword>
<dbReference type="Proteomes" id="UP000800036">
    <property type="component" value="Unassembled WGS sequence"/>
</dbReference>
<proteinExistence type="inferred from homology"/>
<evidence type="ECO:0000256" key="2">
    <source>
        <dbReference type="ARBA" id="ARBA00022801"/>
    </source>
</evidence>
<evidence type="ECO:0000256" key="1">
    <source>
        <dbReference type="ARBA" id="ARBA00011073"/>
    </source>
</evidence>
<keyword evidence="6" id="KW-1185">Reference proteome</keyword>
<comment type="caution">
    <text evidence="3">Lacks conserved residue(s) required for the propagation of feature annotation.</text>
</comment>
<accession>A0A6A5UT70</accession>
<dbReference type="AlphaFoldDB" id="A0A6A5UT70"/>
<evidence type="ECO:0000313" key="5">
    <source>
        <dbReference type="EMBL" id="KAF1967169.1"/>
    </source>
</evidence>
<evidence type="ECO:0000313" key="6">
    <source>
        <dbReference type="Proteomes" id="UP000800036"/>
    </source>
</evidence>
<dbReference type="PANTHER" id="PTHR43399:SF4">
    <property type="entry name" value="CELL WALL-ASSOCIATED PROTEASE"/>
    <property type="match status" value="1"/>
</dbReference>
<dbReference type="OrthoDB" id="206201at2759"/>
<feature type="non-terminal residue" evidence="5">
    <location>
        <position position="186"/>
    </location>
</feature>
<dbReference type="InterPro" id="IPR036852">
    <property type="entry name" value="Peptidase_S8/S53_dom_sf"/>
</dbReference>
<organism evidence="5 6">
    <name type="scientific">Bimuria novae-zelandiae CBS 107.79</name>
    <dbReference type="NCBI Taxonomy" id="1447943"/>
    <lineage>
        <taxon>Eukaryota</taxon>
        <taxon>Fungi</taxon>
        <taxon>Dikarya</taxon>
        <taxon>Ascomycota</taxon>
        <taxon>Pezizomycotina</taxon>
        <taxon>Dothideomycetes</taxon>
        <taxon>Pleosporomycetidae</taxon>
        <taxon>Pleosporales</taxon>
        <taxon>Massarineae</taxon>
        <taxon>Didymosphaeriaceae</taxon>
        <taxon>Bimuria</taxon>
    </lineage>
</organism>
<dbReference type="InterPro" id="IPR051048">
    <property type="entry name" value="Peptidase_S8/S53_subtilisin"/>
</dbReference>
<dbReference type="SUPFAM" id="SSF52743">
    <property type="entry name" value="Subtilisin-like"/>
    <property type="match status" value="1"/>
</dbReference>
<sequence>IKVAMLDSGIDPDHPYIKKMWTQERDGGSYRDFVGVDPTPCDRDGHGTHCAGIILQHAPEVSLYIGRVVDTQKSCLKDRSLHHKAKALEWALQEVKADIVSMSFGLPWEAPGISNLILKNLVSTTFVAAAANSGSSEPVAFPASESTVLCMHACGGNGKPSLFTPPVQSYNNNFMVLGERVPSCWP</sequence>
<name>A0A6A5UT70_9PLEO</name>
<reference evidence="5" key="1">
    <citation type="journal article" date="2020" name="Stud. Mycol.">
        <title>101 Dothideomycetes genomes: a test case for predicting lifestyles and emergence of pathogens.</title>
        <authorList>
            <person name="Haridas S."/>
            <person name="Albert R."/>
            <person name="Binder M."/>
            <person name="Bloem J."/>
            <person name="Labutti K."/>
            <person name="Salamov A."/>
            <person name="Andreopoulos B."/>
            <person name="Baker S."/>
            <person name="Barry K."/>
            <person name="Bills G."/>
            <person name="Bluhm B."/>
            <person name="Cannon C."/>
            <person name="Castanera R."/>
            <person name="Culley D."/>
            <person name="Daum C."/>
            <person name="Ezra D."/>
            <person name="Gonzalez J."/>
            <person name="Henrissat B."/>
            <person name="Kuo A."/>
            <person name="Liang C."/>
            <person name="Lipzen A."/>
            <person name="Lutzoni F."/>
            <person name="Magnuson J."/>
            <person name="Mondo S."/>
            <person name="Nolan M."/>
            <person name="Ohm R."/>
            <person name="Pangilinan J."/>
            <person name="Park H.-J."/>
            <person name="Ramirez L."/>
            <person name="Alfaro M."/>
            <person name="Sun H."/>
            <person name="Tritt A."/>
            <person name="Yoshinaga Y."/>
            <person name="Zwiers L.-H."/>
            <person name="Turgeon B."/>
            <person name="Goodwin S."/>
            <person name="Spatafora J."/>
            <person name="Crous P."/>
            <person name="Grigoriev I."/>
        </authorList>
    </citation>
    <scope>NUCLEOTIDE SEQUENCE</scope>
    <source>
        <strain evidence="5">CBS 107.79</strain>
    </source>
</reference>
<evidence type="ECO:0000256" key="3">
    <source>
        <dbReference type="PROSITE-ProRule" id="PRU01240"/>
    </source>
</evidence>
<feature type="non-terminal residue" evidence="5">
    <location>
        <position position="1"/>
    </location>
</feature>
<dbReference type="InterPro" id="IPR023827">
    <property type="entry name" value="Peptidase_S8_Asp-AS"/>
</dbReference>
<dbReference type="PROSITE" id="PS51892">
    <property type="entry name" value="SUBTILASE"/>
    <property type="match status" value="1"/>
</dbReference>
<dbReference type="PANTHER" id="PTHR43399">
    <property type="entry name" value="SUBTILISIN-RELATED"/>
    <property type="match status" value="1"/>
</dbReference>
<evidence type="ECO:0000259" key="4">
    <source>
        <dbReference type="Pfam" id="PF00082"/>
    </source>
</evidence>
<dbReference type="EMBL" id="ML976736">
    <property type="protein sequence ID" value="KAF1967169.1"/>
    <property type="molecule type" value="Genomic_DNA"/>
</dbReference>
<dbReference type="GO" id="GO:0004252">
    <property type="term" value="F:serine-type endopeptidase activity"/>
    <property type="evidence" value="ECO:0007669"/>
    <property type="project" value="InterPro"/>
</dbReference>
<dbReference type="PROSITE" id="PS00136">
    <property type="entry name" value="SUBTILASE_ASP"/>
    <property type="match status" value="1"/>
</dbReference>
<comment type="similarity">
    <text evidence="1 3">Belongs to the peptidase S8 family.</text>
</comment>
<dbReference type="InterPro" id="IPR000209">
    <property type="entry name" value="Peptidase_S8/S53_dom"/>
</dbReference>
<protein>
    <submittedName>
        <fullName evidence="5">Subtilisin-like protein</fullName>
    </submittedName>
</protein>
<dbReference type="Pfam" id="PF00082">
    <property type="entry name" value="Peptidase_S8"/>
    <property type="match status" value="1"/>
</dbReference>
<dbReference type="Gene3D" id="3.40.50.200">
    <property type="entry name" value="Peptidase S8/S53 domain"/>
    <property type="match status" value="1"/>
</dbReference>
<dbReference type="GO" id="GO:0006508">
    <property type="term" value="P:proteolysis"/>
    <property type="evidence" value="ECO:0007669"/>
    <property type="project" value="InterPro"/>
</dbReference>
<feature type="domain" description="Peptidase S8/S53" evidence="4">
    <location>
        <begin position="1"/>
        <end position="163"/>
    </location>
</feature>
<gene>
    <name evidence="5" type="ORF">BU23DRAFT_434820</name>
</gene>